<dbReference type="EMBL" id="UINC01078698">
    <property type="protein sequence ID" value="SVC20029.1"/>
    <property type="molecule type" value="Genomic_DNA"/>
</dbReference>
<reference evidence="1" key="1">
    <citation type="submission" date="2018-05" db="EMBL/GenBank/DDBJ databases">
        <authorList>
            <person name="Lanie J.A."/>
            <person name="Ng W.-L."/>
            <person name="Kazmierczak K.M."/>
            <person name="Andrzejewski T.M."/>
            <person name="Davidsen T.M."/>
            <person name="Wayne K.J."/>
            <person name="Tettelin H."/>
            <person name="Glass J.I."/>
            <person name="Rusch D."/>
            <person name="Podicherti R."/>
            <person name="Tsui H.-C.T."/>
            <person name="Winkler M.E."/>
        </authorList>
    </citation>
    <scope>NUCLEOTIDE SEQUENCE</scope>
</reference>
<evidence type="ECO:0000313" key="1">
    <source>
        <dbReference type="EMBL" id="SVC20029.1"/>
    </source>
</evidence>
<protein>
    <submittedName>
        <fullName evidence="1">Uncharacterized protein</fullName>
    </submittedName>
</protein>
<accession>A0A382K765</accession>
<name>A0A382K765_9ZZZZ</name>
<organism evidence="1">
    <name type="scientific">marine metagenome</name>
    <dbReference type="NCBI Taxonomy" id="408172"/>
    <lineage>
        <taxon>unclassified sequences</taxon>
        <taxon>metagenomes</taxon>
        <taxon>ecological metagenomes</taxon>
    </lineage>
</organism>
<sequence>MKYIKKAPKQEFSNFGTFLGAGRTPKRMNVSLRTLTLKGKKL</sequence>
<gene>
    <name evidence="1" type="ORF">METZ01_LOCUS272883</name>
</gene>
<dbReference type="AlphaFoldDB" id="A0A382K765"/>
<proteinExistence type="predicted"/>